<keyword evidence="1 2" id="KW-0378">Hydrolase</keyword>
<comment type="caution">
    <text evidence="2">The sequence shown here is derived from an EMBL/GenBank/DDBJ whole genome shotgun (WGS) entry which is preliminary data.</text>
</comment>
<accession>A0A327WCD7</accession>
<dbReference type="PANTHER" id="PTHR33886:SF8">
    <property type="entry name" value="UNSATURATED RHAMNOGALACTURONAN HYDROLASE (EUROFUNG)"/>
    <property type="match status" value="1"/>
</dbReference>
<dbReference type="Proteomes" id="UP000249819">
    <property type="component" value="Unassembled WGS sequence"/>
</dbReference>
<dbReference type="InterPro" id="IPR012341">
    <property type="entry name" value="6hp_glycosidase-like_sf"/>
</dbReference>
<dbReference type="GO" id="GO:0005975">
    <property type="term" value="P:carbohydrate metabolic process"/>
    <property type="evidence" value="ECO:0007669"/>
    <property type="project" value="InterPro"/>
</dbReference>
<dbReference type="OrthoDB" id="9807186at2"/>
<dbReference type="InterPro" id="IPR052043">
    <property type="entry name" value="PolySaccharide_Degr_Enz"/>
</dbReference>
<evidence type="ECO:0000256" key="1">
    <source>
        <dbReference type="ARBA" id="ARBA00022801"/>
    </source>
</evidence>
<dbReference type="SUPFAM" id="SSF48208">
    <property type="entry name" value="Six-hairpin glycosidases"/>
    <property type="match status" value="1"/>
</dbReference>
<gene>
    <name evidence="2" type="ORF">CLV59_10120</name>
</gene>
<evidence type="ECO:0000313" key="3">
    <source>
        <dbReference type="Proteomes" id="UP000249819"/>
    </source>
</evidence>
<name>A0A327WCD7_9BACT</name>
<sequence length="610" mass="69632">MIVMMKKYVSTLLFVLLTIISGKAQQVKDNPRPVDKIKKIGDKLIRETPFAYQLILPARNPRFNGLTFVDFGSTFGKGKPAVAYAYTQLAVGADTTFTIEIAHNNACKVWCNGNLAYAKNKGEEIAIVRDERSMTMSDSFRVHLKKGNNDLLIKSASNGKEWCVFLQPPSEHDAVLNGPRNYAAIGLKQVKYVDSSVSNLNNWLICGPFAPGIDQSHAPETAFRFGAMYPGLETAVTWTVPKQEVLGDVIGAKAWGTTYQWNYHNGGVAWAMEQLSELTNEQQYNQWAVNFCDFQMEGMPFVDYQVNGLRAYNSANAMVINSRLLDFTLAPSIPLIYRLRKEKEFKNDAVYKAYITKMMNYAKTGQIRSPGYSNYTRTTPEEYTVWVDDMFMGIPFLMQAGLYTQDPKEKKLFFDDAANQLLDFTKHVWDKDARLFMHANYSQRPQVKLPYWSRANGWAIWAMTEVLLSLPQDHPKYKPILSLYRDFCNSLIRYQSKDGYWHNVVTRNDSPVEVSGTAIFTMAMARGVRMGWLDKKKFMPVVVNGWKAIDTEIEEDGTVHKICVGTMCSEDENYYMNRPFYDNDTHGSFAVIFAGIEVQRLLDQQKKERK</sequence>
<evidence type="ECO:0000313" key="2">
    <source>
        <dbReference type="EMBL" id="RAJ87271.1"/>
    </source>
</evidence>
<dbReference type="Pfam" id="PF07470">
    <property type="entry name" value="Glyco_hydro_88"/>
    <property type="match status" value="1"/>
</dbReference>
<dbReference type="Gene3D" id="1.50.10.10">
    <property type="match status" value="1"/>
</dbReference>
<proteinExistence type="predicted"/>
<organism evidence="2 3">
    <name type="scientific">Chitinophaga dinghuensis</name>
    <dbReference type="NCBI Taxonomy" id="1539050"/>
    <lineage>
        <taxon>Bacteria</taxon>
        <taxon>Pseudomonadati</taxon>
        <taxon>Bacteroidota</taxon>
        <taxon>Chitinophagia</taxon>
        <taxon>Chitinophagales</taxon>
        <taxon>Chitinophagaceae</taxon>
        <taxon>Chitinophaga</taxon>
    </lineage>
</organism>
<reference evidence="2 3" key="1">
    <citation type="submission" date="2018-06" db="EMBL/GenBank/DDBJ databases">
        <title>Genomic Encyclopedia of Archaeal and Bacterial Type Strains, Phase II (KMG-II): from individual species to whole genera.</title>
        <authorList>
            <person name="Goeker M."/>
        </authorList>
    </citation>
    <scope>NUCLEOTIDE SEQUENCE [LARGE SCALE GENOMIC DNA]</scope>
    <source>
        <strain evidence="2 3">DSM 29821</strain>
    </source>
</reference>
<dbReference type="InterPro" id="IPR008928">
    <property type="entry name" value="6-hairpin_glycosidase_sf"/>
</dbReference>
<dbReference type="InterPro" id="IPR010905">
    <property type="entry name" value="Glyco_hydro_88"/>
</dbReference>
<dbReference type="PANTHER" id="PTHR33886">
    <property type="entry name" value="UNSATURATED RHAMNOGALACTURONAN HYDROLASE (EUROFUNG)"/>
    <property type="match status" value="1"/>
</dbReference>
<dbReference type="AlphaFoldDB" id="A0A327WCD7"/>
<protein>
    <submittedName>
        <fullName evidence="2">Rhamnogalacturonyl hydrolase YesR</fullName>
    </submittedName>
</protein>
<dbReference type="EMBL" id="QLMA01000001">
    <property type="protein sequence ID" value="RAJ87271.1"/>
    <property type="molecule type" value="Genomic_DNA"/>
</dbReference>
<keyword evidence="3" id="KW-1185">Reference proteome</keyword>
<dbReference type="GO" id="GO:0016787">
    <property type="term" value="F:hydrolase activity"/>
    <property type="evidence" value="ECO:0007669"/>
    <property type="project" value="UniProtKB-KW"/>
</dbReference>